<sequence>MLAPGTLFSVCNMLALIGWLALGLSVFVPKARQAIWIVTGIGLPALFAVAYLGSLIAGFATGASGGFGSIAEVRALFANDHALAAGWIHYLAFDLIVGTLIARDAARASIPALLVLPALALTFLFGPAGLLVHLVVRFARGGRFTEGLS</sequence>
<evidence type="ECO:0000256" key="1">
    <source>
        <dbReference type="SAM" id="Phobius"/>
    </source>
</evidence>
<keyword evidence="1" id="KW-0812">Transmembrane</keyword>
<accession>A0A2W5MHU3</accession>
<feature type="transmembrane region" description="Helical" evidence="1">
    <location>
        <begin position="81"/>
        <end position="101"/>
    </location>
</feature>
<feature type="transmembrane region" description="Helical" evidence="1">
    <location>
        <begin position="35"/>
        <end position="61"/>
    </location>
</feature>
<proteinExistence type="predicted"/>
<evidence type="ECO:0000313" key="3">
    <source>
        <dbReference type="Proteomes" id="UP000249577"/>
    </source>
</evidence>
<feature type="transmembrane region" description="Helical" evidence="1">
    <location>
        <begin position="113"/>
        <end position="136"/>
    </location>
</feature>
<dbReference type="AlphaFoldDB" id="A0A2W5MHU3"/>
<dbReference type="Proteomes" id="UP000249577">
    <property type="component" value="Unassembled WGS sequence"/>
</dbReference>
<keyword evidence="1" id="KW-1133">Transmembrane helix</keyword>
<protein>
    <submittedName>
        <fullName evidence="2">DUF4281 domain-containing protein</fullName>
    </submittedName>
</protein>
<dbReference type="InterPro" id="IPR025461">
    <property type="entry name" value="ABA4-like"/>
</dbReference>
<keyword evidence="1" id="KW-0472">Membrane</keyword>
<dbReference type="EMBL" id="QFPN01000003">
    <property type="protein sequence ID" value="PZQ17143.1"/>
    <property type="molecule type" value="Genomic_DNA"/>
</dbReference>
<feature type="transmembrane region" description="Helical" evidence="1">
    <location>
        <begin position="6"/>
        <end position="28"/>
    </location>
</feature>
<gene>
    <name evidence="2" type="ORF">DI565_07150</name>
</gene>
<reference evidence="2 3" key="1">
    <citation type="submission" date="2017-08" db="EMBL/GenBank/DDBJ databases">
        <title>Infants hospitalized years apart are colonized by the same room-sourced microbial strains.</title>
        <authorList>
            <person name="Brooks B."/>
            <person name="Olm M.R."/>
            <person name="Firek B.A."/>
            <person name="Baker R."/>
            <person name="Thomas B.C."/>
            <person name="Morowitz M.J."/>
            <person name="Banfield J.F."/>
        </authorList>
    </citation>
    <scope>NUCLEOTIDE SEQUENCE [LARGE SCALE GENOMIC DNA]</scope>
    <source>
        <strain evidence="2">S2_005_003_R2_43</strain>
    </source>
</reference>
<name>A0A2W5MHU3_ANCNO</name>
<evidence type="ECO:0000313" key="2">
    <source>
        <dbReference type="EMBL" id="PZQ17143.1"/>
    </source>
</evidence>
<comment type="caution">
    <text evidence="2">The sequence shown here is derived from an EMBL/GenBank/DDBJ whole genome shotgun (WGS) entry which is preliminary data.</text>
</comment>
<organism evidence="2 3">
    <name type="scientific">Ancylobacter novellus</name>
    <name type="common">Thiobacillus novellus</name>
    <dbReference type="NCBI Taxonomy" id="921"/>
    <lineage>
        <taxon>Bacteria</taxon>
        <taxon>Pseudomonadati</taxon>
        <taxon>Pseudomonadota</taxon>
        <taxon>Alphaproteobacteria</taxon>
        <taxon>Hyphomicrobiales</taxon>
        <taxon>Xanthobacteraceae</taxon>
        <taxon>Ancylobacter</taxon>
    </lineage>
</organism>
<dbReference type="Pfam" id="PF14108">
    <property type="entry name" value="ABA4-like"/>
    <property type="match status" value="1"/>
</dbReference>